<dbReference type="EMBL" id="CM000629">
    <property type="protein sequence ID" value="EEC43402.1"/>
    <property type="molecule type" value="Genomic_DNA"/>
</dbReference>
<gene>
    <name evidence="7" type="ORF">PHATRDRAFT_16632</name>
</gene>
<dbReference type="RefSeq" id="XP_002184955.1">
    <property type="nucleotide sequence ID" value="XM_002184919.1"/>
</dbReference>
<keyword evidence="5 6" id="KW-0472">Membrane</keyword>
<comment type="subcellular location">
    <subcellularLocation>
        <location evidence="1">Membrane</location>
        <topology evidence="1">Multi-pass membrane protein</topology>
    </subcellularLocation>
</comment>
<evidence type="ECO:0000256" key="2">
    <source>
        <dbReference type="ARBA" id="ARBA00006824"/>
    </source>
</evidence>
<keyword evidence="8" id="KW-1185">Reference proteome</keyword>
<feature type="transmembrane region" description="Helical" evidence="6">
    <location>
        <begin position="54"/>
        <end position="72"/>
    </location>
</feature>
<dbReference type="OrthoDB" id="430207at2759"/>
<dbReference type="PANTHER" id="PTHR11266">
    <property type="entry name" value="PEROXISOMAL MEMBRANE PROTEIN 2, PXMP2 MPV17"/>
    <property type="match status" value="1"/>
</dbReference>
<organism evidence="7 8">
    <name type="scientific">Phaeodactylum tricornutum (strain CCAP 1055/1)</name>
    <dbReference type="NCBI Taxonomy" id="556484"/>
    <lineage>
        <taxon>Eukaryota</taxon>
        <taxon>Sar</taxon>
        <taxon>Stramenopiles</taxon>
        <taxon>Ochrophyta</taxon>
        <taxon>Bacillariophyta</taxon>
        <taxon>Bacillariophyceae</taxon>
        <taxon>Bacillariophycidae</taxon>
        <taxon>Naviculales</taxon>
        <taxon>Phaeodactylaceae</taxon>
        <taxon>Phaeodactylum</taxon>
    </lineage>
</organism>
<evidence type="ECO:0000313" key="7">
    <source>
        <dbReference type="EMBL" id="EEC43402.1"/>
    </source>
</evidence>
<evidence type="ECO:0000256" key="1">
    <source>
        <dbReference type="ARBA" id="ARBA00004141"/>
    </source>
</evidence>
<evidence type="ECO:0000256" key="4">
    <source>
        <dbReference type="ARBA" id="ARBA00022989"/>
    </source>
</evidence>
<dbReference type="InParanoid" id="B7GCX6"/>
<proteinExistence type="inferred from homology"/>
<name>B7GCX6_PHATC</name>
<reference evidence="8" key="2">
    <citation type="submission" date="2008-08" db="EMBL/GenBank/DDBJ databases">
        <authorList>
            <consortium name="Diatom Consortium"/>
            <person name="Grigoriev I."/>
            <person name="Grimwood J."/>
            <person name="Kuo A."/>
            <person name="Otillar R.P."/>
            <person name="Salamov A."/>
            <person name="Detter J.C."/>
            <person name="Lindquist E."/>
            <person name="Shapiro H."/>
            <person name="Lucas S."/>
            <person name="Glavina del Rio T."/>
            <person name="Pitluck S."/>
            <person name="Rokhsar D."/>
            <person name="Bowler C."/>
        </authorList>
    </citation>
    <scope>GENOME REANNOTATION</scope>
    <source>
        <strain evidence="8">CCAP 1055/1</strain>
    </source>
</reference>
<reference evidence="7 8" key="1">
    <citation type="journal article" date="2008" name="Nature">
        <title>The Phaeodactylum genome reveals the evolutionary history of diatom genomes.</title>
        <authorList>
            <person name="Bowler C."/>
            <person name="Allen A.E."/>
            <person name="Badger J.H."/>
            <person name="Grimwood J."/>
            <person name="Jabbari K."/>
            <person name="Kuo A."/>
            <person name="Maheswari U."/>
            <person name="Martens C."/>
            <person name="Maumus F."/>
            <person name="Otillar R.P."/>
            <person name="Rayko E."/>
            <person name="Salamov A."/>
            <person name="Vandepoele K."/>
            <person name="Beszteri B."/>
            <person name="Gruber A."/>
            <person name="Heijde M."/>
            <person name="Katinka M."/>
            <person name="Mock T."/>
            <person name="Valentin K."/>
            <person name="Verret F."/>
            <person name="Berges J.A."/>
            <person name="Brownlee C."/>
            <person name="Cadoret J.P."/>
            <person name="Chiovitti A."/>
            <person name="Choi C.J."/>
            <person name="Coesel S."/>
            <person name="De Martino A."/>
            <person name="Detter J.C."/>
            <person name="Durkin C."/>
            <person name="Falciatore A."/>
            <person name="Fournet J."/>
            <person name="Haruta M."/>
            <person name="Huysman M.J."/>
            <person name="Jenkins B.D."/>
            <person name="Jiroutova K."/>
            <person name="Jorgensen R.E."/>
            <person name="Joubert Y."/>
            <person name="Kaplan A."/>
            <person name="Kroger N."/>
            <person name="Kroth P.G."/>
            <person name="La Roche J."/>
            <person name="Lindquist E."/>
            <person name="Lommer M."/>
            <person name="Martin-Jezequel V."/>
            <person name="Lopez P.J."/>
            <person name="Lucas S."/>
            <person name="Mangogna M."/>
            <person name="McGinnis K."/>
            <person name="Medlin L.K."/>
            <person name="Montsant A."/>
            <person name="Oudot-Le Secq M.P."/>
            <person name="Napoli C."/>
            <person name="Obornik M."/>
            <person name="Parker M.S."/>
            <person name="Petit J.L."/>
            <person name="Porcel B.M."/>
            <person name="Poulsen N."/>
            <person name="Robison M."/>
            <person name="Rychlewski L."/>
            <person name="Rynearson T.A."/>
            <person name="Schmutz J."/>
            <person name="Shapiro H."/>
            <person name="Siaut M."/>
            <person name="Stanley M."/>
            <person name="Sussman M.R."/>
            <person name="Taylor A.R."/>
            <person name="Vardi A."/>
            <person name="von Dassow P."/>
            <person name="Vyverman W."/>
            <person name="Willis A."/>
            <person name="Wyrwicz L.S."/>
            <person name="Rokhsar D.S."/>
            <person name="Weissenbach J."/>
            <person name="Armbrust E.V."/>
            <person name="Green B.R."/>
            <person name="Van de Peer Y."/>
            <person name="Grigoriev I.V."/>
        </authorList>
    </citation>
    <scope>NUCLEOTIDE SEQUENCE [LARGE SCALE GENOMIC DNA]</scope>
    <source>
        <strain evidence="7 8">CCAP 1055/1</strain>
    </source>
</reference>
<feature type="non-terminal residue" evidence="7">
    <location>
        <position position="1"/>
    </location>
</feature>
<dbReference type="InterPro" id="IPR007248">
    <property type="entry name" value="Mpv17_PMP22"/>
</dbReference>
<dbReference type="AlphaFoldDB" id="B7GCX6"/>
<evidence type="ECO:0000256" key="3">
    <source>
        <dbReference type="ARBA" id="ARBA00022692"/>
    </source>
</evidence>
<evidence type="ECO:0000256" key="5">
    <source>
        <dbReference type="ARBA" id="ARBA00023136"/>
    </source>
</evidence>
<dbReference type="KEGG" id="pti:PHATRDRAFT_16632"/>
<evidence type="ECO:0000256" key="6">
    <source>
        <dbReference type="RuleBase" id="RU363053"/>
    </source>
</evidence>
<dbReference type="PANTHER" id="PTHR11266:SF80">
    <property type="entry name" value="PEROXISOMAL MEMBRANE PROTEIN 2"/>
    <property type="match status" value="1"/>
</dbReference>
<feature type="transmembrane region" description="Helical" evidence="6">
    <location>
        <begin position="95"/>
        <end position="117"/>
    </location>
</feature>
<dbReference type="GeneID" id="7198903"/>
<evidence type="ECO:0000313" key="8">
    <source>
        <dbReference type="Proteomes" id="UP000000759"/>
    </source>
</evidence>
<dbReference type="STRING" id="556484.B7GCX6"/>
<accession>B7GCX6</accession>
<dbReference type="GO" id="GO:0005737">
    <property type="term" value="C:cytoplasm"/>
    <property type="evidence" value="ECO:0007669"/>
    <property type="project" value="TreeGrafter"/>
</dbReference>
<dbReference type="Proteomes" id="UP000000759">
    <property type="component" value="Chromosome 27"/>
</dbReference>
<protein>
    <submittedName>
        <fullName evidence="7">Uncharacterized protein</fullName>
    </submittedName>
</protein>
<dbReference type="HOGENOM" id="CLU_1135390_0_0_1"/>
<dbReference type="Pfam" id="PF04117">
    <property type="entry name" value="Mpv17_PMP22"/>
    <property type="match status" value="1"/>
</dbReference>
<dbReference type="GO" id="GO:0016020">
    <property type="term" value="C:membrane"/>
    <property type="evidence" value="ECO:0007669"/>
    <property type="project" value="UniProtKB-SubCell"/>
</dbReference>
<keyword evidence="3 6" id="KW-0812">Transmembrane</keyword>
<keyword evidence="4 6" id="KW-1133">Transmembrane helix</keyword>
<dbReference type="eggNOG" id="KOG1944">
    <property type="taxonomic scope" value="Eukaryota"/>
</dbReference>
<comment type="similarity">
    <text evidence="2 6">Belongs to the peroxisomal membrane protein PXMP2/4 family.</text>
</comment>
<sequence>KRYYGTYMSLLETNPLTTKSVSAALVSGIGNIFSQWFQAILLRRPFHISYTQMFAFGLTGLVYVGPWFHVWYEQLGRVGRTMESRFGSSQKKQTLAQILIDQTLGVAIFFPTYFYVYEILESFVAGRCEQSYCAFDRQIGTVVKANYCLWPFFQYINFTFVPSSLRVLATNLMSVLWNCYFCSCIA</sequence>
<dbReference type="PaxDb" id="2850-Phatr16632"/>
<feature type="transmembrane region" description="Helical" evidence="6">
    <location>
        <begin position="20"/>
        <end position="42"/>
    </location>
</feature>